<keyword evidence="1" id="KW-0175">Coiled coil</keyword>
<evidence type="ECO:0000313" key="2">
    <source>
        <dbReference type="EMBL" id="KAK4886245.1"/>
    </source>
</evidence>
<gene>
    <name evidence="2" type="ORF">RN001_002516</name>
</gene>
<dbReference type="PANTHER" id="PTHR35970:SF1">
    <property type="entry name" value="SODIUM CHANNEL AND CLATHRIN LINKER 1"/>
    <property type="match status" value="1"/>
</dbReference>
<protein>
    <recommendedName>
        <fullName evidence="4">Sodium channel and clathrin linker 1</fullName>
    </recommendedName>
</protein>
<feature type="coiled-coil region" evidence="1">
    <location>
        <begin position="12"/>
        <end position="60"/>
    </location>
</feature>
<accession>A0AAN7SSU9</accession>
<keyword evidence="3" id="KW-1185">Reference proteome</keyword>
<dbReference type="AlphaFoldDB" id="A0AAN7SSU9"/>
<sequence length="500" mass="58728">MENYKPDLLAIIREYESAVEMLTAQIDFYAHEQEHLRKEISNLMIENKNLSEALREVIESRPPLPIGDDQNLQNNLADNLKKQLLLTLQEKDTVVELWQNSLKNIDHLEEELIVFSDKSNGFISKKQVQQIKINYENQIKNLEQQLANMHTKIQTVLKTSSKTIEDKNFDLENAFRCQKHAITQMRTLENEIKDLQINITDIIKIRDKLEVTLKHKNKMNDELKEQMTQSKKKVEEAVQVVEAAFREKDAAILRENIAKEEIIKISKILSNVLDETSDKMKNDIKIIKEECDTKIKQTNIKADTLREELNHKNAELQKSIYEYKLLQNEFEKLSSEKNVIKIEAEKERMRVELHQLTSSHHNDIKKFQTENESLKEELKSIKKKLKKCQKNLVQATEAATNLKFTIRKIEKDDKQVESQLQSYLDKEIGLNKKWKRGMQDVVHKYETQIKNLKNTNQSLRHKLKRMLKEVLFRSNSKNEAQTKINSKIKLNSDDKSVNTD</sequence>
<organism evidence="2 3">
    <name type="scientific">Aquatica leii</name>
    <dbReference type="NCBI Taxonomy" id="1421715"/>
    <lineage>
        <taxon>Eukaryota</taxon>
        <taxon>Metazoa</taxon>
        <taxon>Ecdysozoa</taxon>
        <taxon>Arthropoda</taxon>
        <taxon>Hexapoda</taxon>
        <taxon>Insecta</taxon>
        <taxon>Pterygota</taxon>
        <taxon>Neoptera</taxon>
        <taxon>Endopterygota</taxon>
        <taxon>Coleoptera</taxon>
        <taxon>Polyphaga</taxon>
        <taxon>Elateriformia</taxon>
        <taxon>Elateroidea</taxon>
        <taxon>Lampyridae</taxon>
        <taxon>Luciolinae</taxon>
        <taxon>Aquatica</taxon>
    </lineage>
</organism>
<dbReference type="PANTHER" id="PTHR35970">
    <property type="entry name" value="SODIUM CHANNEL AND CLATHRIN LINKER 1"/>
    <property type="match status" value="1"/>
</dbReference>
<evidence type="ECO:0000256" key="1">
    <source>
        <dbReference type="SAM" id="Coils"/>
    </source>
</evidence>
<evidence type="ECO:0000313" key="3">
    <source>
        <dbReference type="Proteomes" id="UP001353858"/>
    </source>
</evidence>
<name>A0AAN7SSU9_9COLE</name>
<feature type="coiled-coil region" evidence="1">
    <location>
        <begin position="288"/>
        <end position="469"/>
    </location>
</feature>
<evidence type="ECO:0008006" key="4">
    <source>
        <dbReference type="Google" id="ProtNLM"/>
    </source>
</evidence>
<dbReference type="InterPro" id="IPR038911">
    <property type="entry name" value="SCLT1"/>
</dbReference>
<dbReference type="EMBL" id="JARPUR010000001">
    <property type="protein sequence ID" value="KAK4886245.1"/>
    <property type="molecule type" value="Genomic_DNA"/>
</dbReference>
<comment type="caution">
    <text evidence="2">The sequence shown here is derived from an EMBL/GenBank/DDBJ whole genome shotgun (WGS) entry which is preliminary data.</text>
</comment>
<proteinExistence type="predicted"/>
<dbReference type="GO" id="GO:0005814">
    <property type="term" value="C:centriole"/>
    <property type="evidence" value="ECO:0007669"/>
    <property type="project" value="TreeGrafter"/>
</dbReference>
<dbReference type="GO" id="GO:0045162">
    <property type="term" value="P:clustering of voltage-gated sodium channels"/>
    <property type="evidence" value="ECO:0007669"/>
    <property type="project" value="InterPro"/>
</dbReference>
<dbReference type="Proteomes" id="UP001353858">
    <property type="component" value="Unassembled WGS sequence"/>
</dbReference>
<feature type="coiled-coil region" evidence="1">
    <location>
        <begin position="125"/>
        <end position="244"/>
    </location>
</feature>
<reference evidence="3" key="1">
    <citation type="submission" date="2023-01" db="EMBL/GenBank/DDBJ databases">
        <title>Key to firefly adult light organ development and bioluminescence: homeobox transcription factors regulate luciferase expression and transportation to peroxisome.</title>
        <authorList>
            <person name="Fu X."/>
        </authorList>
    </citation>
    <scope>NUCLEOTIDE SEQUENCE [LARGE SCALE GENOMIC DNA]</scope>
</reference>
<dbReference type="GO" id="GO:0060271">
    <property type="term" value="P:cilium assembly"/>
    <property type="evidence" value="ECO:0007669"/>
    <property type="project" value="TreeGrafter"/>
</dbReference>